<keyword evidence="4" id="KW-1185">Reference proteome</keyword>
<protein>
    <recommendedName>
        <fullName evidence="2">F-box domain-containing protein</fullName>
    </recommendedName>
</protein>
<feature type="compositionally biased region" description="Low complexity" evidence="1">
    <location>
        <begin position="391"/>
        <end position="402"/>
    </location>
</feature>
<dbReference type="Proteomes" id="UP000076727">
    <property type="component" value="Unassembled WGS sequence"/>
</dbReference>
<organism evidence="3 4">
    <name type="scientific">Daedalea quercina L-15889</name>
    <dbReference type="NCBI Taxonomy" id="1314783"/>
    <lineage>
        <taxon>Eukaryota</taxon>
        <taxon>Fungi</taxon>
        <taxon>Dikarya</taxon>
        <taxon>Basidiomycota</taxon>
        <taxon>Agaricomycotina</taxon>
        <taxon>Agaricomycetes</taxon>
        <taxon>Polyporales</taxon>
        <taxon>Fomitopsis</taxon>
    </lineage>
</organism>
<dbReference type="PROSITE" id="PS50181">
    <property type="entry name" value="FBOX"/>
    <property type="match status" value="1"/>
</dbReference>
<evidence type="ECO:0000259" key="2">
    <source>
        <dbReference type="PROSITE" id="PS50181"/>
    </source>
</evidence>
<dbReference type="Gene3D" id="1.20.1280.50">
    <property type="match status" value="1"/>
</dbReference>
<feature type="region of interest" description="Disordered" evidence="1">
    <location>
        <begin position="486"/>
        <end position="511"/>
    </location>
</feature>
<gene>
    <name evidence="3" type="ORF">DAEQUDRAFT_669883</name>
</gene>
<reference evidence="3 4" key="1">
    <citation type="journal article" date="2016" name="Mol. Biol. Evol.">
        <title>Comparative Genomics of Early-Diverging Mushroom-Forming Fungi Provides Insights into the Origins of Lignocellulose Decay Capabilities.</title>
        <authorList>
            <person name="Nagy L.G."/>
            <person name="Riley R."/>
            <person name="Tritt A."/>
            <person name="Adam C."/>
            <person name="Daum C."/>
            <person name="Floudas D."/>
            <person name="Sun H."/>
            <person name="Yadav J.S."/>
            <person name="Pangilinan J."/>
            <person name="Larsson K.H."/>
            <person name="Matsuura K."/>
            <person name="Barry K."/>
            <person name="Labutti K."/>
            <person name="Kuo R."/>
            <person name="Ohm R.A."/>
            <person name="Bhattacharya S.S."/>
            <person name="Shirouzu T."/>
            <person name="Yoshinaga Y."/>
            <person name="Martin F.M."/>
            <person name="Grigoriev I.V."/>
            <person name="Hibbett D.S."/>
        </authorList>
    </citation>
    <scope>NUCLEOTIDE SEQUENCE [LARGE SCALE GENOMIC DNA]</scope>
    <source>
        <strain evidence="3 4">L-15889</strain>
    </source>
</reference>
<sequence length="569" mass="61363">AMDTLSFATLPTDILLLVLRHLRVADVLALRQTCKALDGLTRSRSVWHDALHTHILAPGLPLPGLRSRPLSALSAAELEQLTLRALALRHNWTSASPRTTRSAELDPPGLPAGARARNLAVHYLPGRESRYVLTITFYDEPAAPRKYVVHCWDIGEDTGQPRVVATLRCMNLTGATVNADPEHPGILAITRRGPSDAVTTCIFSIDFCARDAQTAFVLLQEFPSLRFPLALEGSVFAASAPDNVVRVFDIEAGCVRAVLRVPREHDDPTLRNEEQRCLGAVLLPRHILTFCRQWIHLYALPPVPEPSPAVSDAAQHAPAAVCDPLASHKWQWRIDSLVVAPRLRPPAEEGRRDTFPPIDVLVRFDTWFPWPVNILHHYVLSPNPACALLPPSSSPSSSAFPASSPPVPPGPSTDPGAGAAPYLHAGGGPAMAHSIPSPIRLFTPSDMVLGRRGTALWLDAQAYGGGPAQAGDHGQRIAGRVLALRTETGSPPPETSGEGAQGEGEGADRVSPGWYGEGGAQTMVFHMQEEDDGWNKLALDEDEGRIAVGTVYGTVHLFEYAPEVCVRGA</sequence>
<feature type="non-terminal residue" evidence="3">
    <location>
        <position position="1"/>
    </location>
</feature>
<proteinExistence type="predicted"/>
<feature type="region of interest" description="Disordered" evidence="1">
    <location>
        <begin position="391"/>
        <end position="424"/>
    </location>
</feature>
<name>A0A165QCV9_9APHY</name>
<dbReference type="SUPFAM" id="SSF81383">
    <property type="entry name" value="F-box domain"/>
    <property type="match status" value="1"/>
</dbReference>
<dbReference type="EMBL" id="KV429059">
    <property type="protein sequence ID" value="KZT69288.1"/>
    <property type="molecule type" value="Genomic_DNA"/>
</dbReference>
<dbReference type="InterPro" id="IPR001810">
    <property type="entry name" value="F-box_dom"/>
</dbReference>
<dbReference type="SMART" id="SM00256">
    <property type="entry name" value="FBOX"/>
    <property type="match status" value="1"/>
</dbReference>
<dbReference type="AlphaFoldDB" id="A0A165QCV9"/>
<feature type="domain" description="F-box" evidence="2">
    <location>
        <begin position="4"/>
        <end position="50"/>
    </location>
</feature>
<dbReference type="STRING" id="1314783.A0A165QCV9"/>
<dbReference type="InterPro" id="IPR036047">
    <property type="entry name" value="F-box-like_dom_sf"/>
</dbReference>
<evidence type="ECO:0000256" key="1">
    <source>
        <dbReference type="SAM" id="MobiDB-lite"/>
    </source>
</evidence>
<feature type="compositionally biased region" description="Pro residues" evidence="1">
    <location>
        <begin position="403"/>
        <end position="412"/>
    </location>
</feature>
<accession>A0A165QCV9</accession>
<dbReference type="Pfam" id="PF12937">
    <property type="entry name" value="F-box-like"/>
    <property type="match status" value="1"/>
</dbReference>
<evidence type="ECO:0000313" key="4">
    <source>
        <dbReference type="Proteomes" id="UP000076727"/>
    </source>
</evidence>
<dbReference type="OrthoDB" id="3193353at2759"/>
<evidence type="ECO:0000313" key="3">
    <source>
        <dbReference type="EMBL" id="KZT69288.1"/>
    </source>
</evidence>